<dbReference type="EMBL" id="JACSQK010000007">
    <property type="protein sequence ID" value="MBD7961763.1"/>
    <property type="molecule type" value="Genomic_DNA"/>
</dbReference>
<keyword evidence="3" id="KW-1185">Reference proteome</keyword>
<name>A0ABR8SE68_9BURK</name>
<evidence type="ECO:0000313" key="2">
    <source>
        <dbReference type="EMBL" id="MBD7961763.1"/>
    </source>
</evidence>
<dbReference type="RefSeq" id="WP_191724176.1">
    <property type="nucleotide sequence ID" value="NZ_JACSQK010000007.1"/>
</dbReference>
<gene>
    <name evidence="2" type="ORF">H9646_14925</name>
</gene>
<dbReference type="CDD" id="cd07043">
    <property type="entry name" value="STAS_anti-anti-sigma_factors"/>
    <property type="match status" value="1"/>
</dbReference>
<organism evidence="2 3">
    <name type="scientific">Comamonas avium</name>
    <dbReference type="NCBI Taxonomy" id="2762231"/>
    <lineage>
        <taxon>Bacteria</taxon>
        <taxon>Pseudomonadati</taxon>
        <taxon>Pseudomonadota</taxon>
        <taxon>Betaproteobacteria</taxon>
        <taxon>Burkholderiales</taxon>
        <taxon>Comamonadaceae</taxon>
        <taxon>Comamonas</taxon>
    </lineage>
</organism>
<evidence type="ECO:0000259" key="1">
    <source>
        <dbReference type="PROSITE" id="PS50801"/>
    </source>
</evidence>
<comment type="caution">
    <text evidence="2">The sequence shown here is derived from an EMBL/GenBank/DDBJ whole genome shotgun (WGS) entry which is preliminary data.</text>
</comment>
<evidence type="ECO:0000313" key="3">
    <source>
        <dbReference type="Proteomes" id="UP000634919"/>
    </source>
</evidence>
<dbReference type="Proteomes" id="UP000634919">
    <property type="component" value="Unassembled WGS sequence"/>
</dbReference>
<dbReference type="InterPro" id="IPR052746">
    <property type="entry name" value="MlaB_ABC_Transporter"/>
</dbReference>
<dbReference type="InterPro" id="IPR058548">
    <property type="entry name" value="MlaB-like_STAS"/>
</dbReference>
<dbReference type="PANTHER" id="PTHR35849:SF2">
    <property type="entry name" value="BLR2341 PROTEIN"/>
    <property type="match status" value="1"/>
</dbReference>
<dbReference type="PROSITE" id="PS50801">
    <property type="entry name" value="STAS"/>
    <property type="match status" value="1"/>
</dbReference>
<accession>A0ABR8SE68</accession>
<dbReference type="Gene3D" id="3.30.750.24">
    <property type="entry name" value="STAS domain"/>
    <property type="match status" value="1"/>
</dbReference>
<protein>
    <submittedName>
        <fullName evidence="2">STAS domain-containing protein</fullName>
    </submittedName>
</protein>
<reference evidence="2 3" key="1">
    <citation type="submission" date="2020-08" db="EMBL/GenBank/DDBJ databases">
        <title>A Genomic Blueprint of the Chicken Gut Microbiome.</title>
        <authorList>
            <person name="Gilroy R."/>
            <person name="Ravi A."/>
            <person name="Getino M."/>
            <person name="Pursley I."/>
            <person name="Horton D.L."/>
            <person name="Alikhan N.-F."/>
            <person name="Baker D."/>
            <person name="Gharbi K."/>
            <person name="Hall N."/>
            <person name="Watson M."/>
            <person name="Adriaenssens E.M."/>
            <person name="Foster-Nyarko E."/>
            <person name="Jarju S."/>
            <person name="Secka A."/>
            <person name="Antonio M."/>
            <person name="Oren A."/>
            <person name="Chaudhuri R."/>
            <person name="La Ragione R.M."/>
            <person name="Hildebrand F."/>
            <person name="Pallen M.J."/>
        </authorList>
    </citation>
    <scope>NUCLEOTIDE SEQUENCE [LARGE SCALE GENOMIC DNA]</scope>
    <source>
        <strain evidence="2 3">Sa2CVA6</strain>
    </source>
</reference>
<dbReference type="PANTHER" id="PTHR35849">
    <property type="entry name" value="BLR2341 PROTEIN"/>
    <property type="match status" value="1"/>
</dbReference>
<dbReference type="Pfam" id="PF13466">
    <property type="entry name" value="STAS_2"/>
    <property type="match status" value="1"/>
</dbReference>
<proteinExistence type="predicted"/>
<dbReference type="InterPro" id="IPR036513">
    <property type="entry name" value="STAS_dom_sf"/>
</dbReference>
<sequence>MSHTIALPSVLTAQVVETVQTQLVRSMQAAPQGQGIVLQASGVQSFDSAGLALLLACRRAAQAQGRVLRVQGWTPSLQSLAQVYGVMPLLDPEAAAAVM</sequence>
<feature type="domain" description="STAS" evidence="1">
    <location>
        <begin position="1"/>
        <end position="99"/>
    </location>
</feature>
<dbReference type="InterPro" id="IPR002645">
    <property type="entry name" value="STAS_dom"/>
</dbReference>
<dbReference type="SUPFAM" id="SSF52091">
    <property type="entry name" value="SpoIIaa-like"/>
    <property type="match status" value="1"/>
</dbReference>